<keyword evidence="4 9" id="KW-0732">Signal</keyword>
<dbReference type="GO" id="GO:0097746">
    <property type="term" value="P:blood vessel diameter maintenance"/>
    <property type="evidence" value="ECO:0007669"/>
    <property type="project" value="UniProtKB-KW"/>
</dbReference>
<comment type="subcellular location">
    <subcellularLocation>
        <location evidence="1 7">Secreted</location>
    </subcellularLocation>
</comment>
<dbReference type="Pfam" id="PF00212">
    <property type="entry name" value="ANP"/>
    <property type="match status" value="1"/>
</dbReference>
<dbReference type="SMART" id="SM00183">
    <property type="entry name" value="NAT_PEP"/>
    <property type="match status" value="1"/>
</dbReference>
<evidence type="ECO:0000256" key="4">
    <source>
        <dbReference type="ARBA" id="ARBA00022729"/>
    </source>
</evidence>
<keyword evidence="5 7" id="KW-0838">Vasoactive</keyword>
<organism evidence="10 11">
    <name type="scientific">Ameiurus melas</name>
    <name type="common">Black bullhead</name>
    <name type="synonym">Silurus melas</name>
    <dbReference type="NCBI Taxonomy" id="219545"/>
    <lineage>
        <taxon>Eukaryota</taxon>
        <taxon>Metazoa</taxon>
        <taxon>Chordata</taxon>
        <taxon>Craniata</taxon>
        <taxon>Vertebrata</taxon>
        <taxon>Euteleostomi</taxon>
        <taxon>Actinopterygii</taxon>
        <taxon>Neopterygii</taxon>
        <taxon>Teleostei</taxon>
        <taxon>Ostariophysi</taxon>
        <taxon>Siluriformes</taxon>
        <taxon>Ictaluridae</taxon>
        <taxon>Ameiurus</taxon>
    </lineage>
</organism>
<protein>
    <submittedName>
        <fullName evidence="10">Uncharacterized protein</fullName>
    </submittedName>
</protein>
<comment type="caution">
    <text evidence="10">The sequence shown here is derived from an EMBL/GenBank/DDBJ whole genome shotgun (WGS) entry which is preliminary data.</text>
</comment>
<evidence type="ECO:0000256" key="1">
    <source>
        <dbReference type="ARBA" id="ARBA00004613"/>
    </source>
</evidence>
<comment type="similarity">
    <text evidence="2 7">Belongs to the natriuretic peptide family.</text>
</comment>
<keyword evidence="3" id="KW-0964">Secreted</keyword>
<reference evidence="10 11" key="1">
    <citation type="submission" date="2020-02" db="EMBL/GenBank/DDBJ databases">
        <title>A chromosome-scale genome assembly of the black bullhead catfish (Ameiurus melas).</title>
        <authorList>
            <person name="Wen M."/>
            <person name="Zham M."/>
            <person name="Cabau C."/>
            <person name="Klopp C."/>
            <person name="Donnadieu C."/>
            <person name="Roques C."/>
            <person name="Bouchez O."/>
            <person name="Lampietro C."/>
            <person name="Jouanno E."/>
            <person name="Herpin A."/>
            <person name="Louis A."/>
            <person name="Berthelot C."/>
            <person name="Parey E."/>
            <person name="Roest-Crollius H."/>
            <person name="Braasch I."/>
            <person name="Postlethwait J."/>
            <person name="Robinson-Rechavi M."/>
            <person name="Echchiki A."/>
            <person name="Begum T."/>
            <person name="Montfort J."/>
            <person name="Schartl M."/>
            <person name="Bobe J."/>
            <person name="Guiguen Y."/>
        </authorList>
    </citation>
    <scope>NUCLEOTIDE SEQUENCE [LARGE SCALE GENOMIC DNA]</scope>
    <source>
        <strain evidence="10">M_S1</strain>
        <tissue evidence="10">Blood</tissue>
    </source>
</reference>
<evidence type="ECO:0000256" key="2">
    <source>
        <dbReference type="ARBA" id="ARBA00009041"/>
    </source>
</evidence>
<dbReference type="InterPro" id="IPR030480">
    <property type="entry name" value="Natr_peptide_CS"/>
</dbReference>
<dbReference type="GO" id="GO:0007168">
    <property type="term" value="P:receptor guanylyl cyclase signaling pathway"/>
    <property type="evidence" value="ECO:0007669"/>
    <property type="project" value="TreeGrafter"/>
</dbReference>
<dbReference type="GO" id="GO:0019934">
    <property type="term" value="P:cGMP-mediated signaling"/>
    <property type="evidence" value="ECO:0007669"/>
    <property type="project" value="TreeGrafter"/>
</dbReference>
<dbReference type="GO" id="GO:0051427">
    <property type="term" value="F:hormone receptor binding"/>
    <property type="evidence" value="ECO:0007669"/>
    <property type="project" value="TreeGrafter"/>
</dbReference>
<dbReference type="PANTHER" id="PTHR14066:SF10">
    <property type="entry name" value="NATRIURETIC PEPTIDES B"/>
    <property type="match status" value="1"/>
</dbReference>
<evidence type="ECO:0000256" key="6">
    <source>
        <dbReference type="ARBA" id="ARBA00023157"/>
    </source>
</evidence>
<gene>
    <name evidence="10" type="ORF">AMELA_G00287170</name>
</gene>
<keyword evidence="11" id="KW-1185">Reference proteome</keyword>
<sequence length="136" mass="14694">MVKGLILAGLLVLLCNELAVQAHVLSRHNSANSISKIKYLLQQLEEALVAEEDTEGAVDYEDRNIALSQSQASPGREDQAVAPNEDSNTDEGLEMQRKHLMDLLLSTRSKSFSGCFGGRLDRIGSSSSLGCNSMKG</sequence>
<proteinExistence type="inferred from homology"/>
<dbReference type="InterPro" id="IPR002408">
    <property type="entry name" value="Natriuretic_peptide_brain"/>
</dbReference>
<evidence type="ECO:0000256" key="3">
    <source>
        <dbReference type="ARBA" id="ARBA00022525"/>
    </source>
</evidence>
<evidence type="ECO:0000256" key="9">
    <source>
        <dbReference type="SAM" id="SignalP"/>
    </source>
</evidence>
<dbReference type="GO" id="GO:0005179">
    <property type="term" value="F:hormone activity"/>
    <property type="evidence" value="ECO:0007669"/>
    <property type="project" value="InterPro"/>
</dbReference>
<feature type="region of interest" description="Disordered" evidence="8">
    <location>
        <begin position="60"/>
        <end position="93"/>
    </location>
</feature>
<dbReference type="PANTHER" id="PTHR14066">
    <property type="entry name" value="ATRIAL NATRIURETIC FACTOR PRECURSOR"/>
    <property type="match status" value="1"/>
</dbReference>
<dbReference type="GO" id="GO:0005615">
    <property type="term" value="C:extracellular space"/>
    <property type="evidence" value="ECO:0007669"/>
    <property type="project" value="TreeGrafter"/>
</dbReference>
<accession>A0A7J5ZIU7</accession>
<dbReference type="GO" id="GO:0007218">
    <property type="term" value="P:neuropeptide signaling pathway"/>
    <property type="evidence" value="ECO:0007669"/>
    <property type="project" value="TreeGrafter"/>
</dbReference>
<feature type="chain" id="PRO_5029591694" evidence="9">
    <location>
        <begin position="23"/>
        <end position="136"/>
    </location>
</feature>
<dbReference type="PRINTS" id="PR00712">
    <property type="entry name" value="BNATPEPTIDE"/>
</dbReference>
<evidence type="ECO:0000256" key="7">
    <source>
        <dbReference type="RuleBase" id="RU003686"/>
    </source>
</evidence>
<feature type="signal peptide" evidence="9">
    <location>
        <begin position="1"/>
        <end position="22"/>
    </location>
</feature>
<dbReference type="Proteomes" id="UP000593565">
    <property type="component" value="Unassembled WGS sequence"/>
</dbReference>
<dbReference type="GO" id="GO:0003085">
    <property type="term" value="P:negative regulation of systemic arterial blood pressure"/>
    <property type="evidence" value="ECO:0007669"/>
    <property type="project" value="TreeGrafter"/>
</dbReference>
<evidence type="ECO:0000256" key="5">
    <source>
        <dbReference type="ARBA" id="ARBA00022858"/>
    </source>
</evidence>
<dbReference type="PROSITE" id="PS00263">
    <property type="entry name" value="NATRIURETIC_PEPTIDE"/>
    <property type="match status" value="1"/>
</dbReference>
<dbReference type="EMBL" id="JAAGNN010000029">
    <property type="protein sequence ID" value="KAF4070594.1"/>
    <property type="molecule type" value="Genomic_DNA"/>
</dbReference>
<dbReference type="GO" id="GO:0006182">
    <property type="term" value="P:cGMP biosynthetic process"/>
    <property type="evidence" value="ECO:0007669"/>
    <property type="project" value="TreeGrafter"/>
</dbReference>
<keyword evidence="6" id="KW-1015">Disulfide bond</keyword>
<dbReference type="InterPro" id="IPR000663">
    <property type="entry name" value="Natr_peptide"/>
</dbReference>
<dbReference type="AlphaFoldDB" id="A0A7J5ZIU7"/>
<evidence type="ECO:0000313" key="11">
    <source>
        <dbReference type="Proteomes" id="UP000593565"/>
    </source>
</evidence>
<evidence type="ECO:0000256" key="8">
    <source>
        <dbReference type="SAM" id="MobiDB-lite"/>
    </source>
</evidence>
<evidence type="ECO:0000313" key="10">
    <source>
        <dbReference type="EMBL" id="KAF4070594.1"/>
    </source>
</evidence>
<dbReference type="InterPro" id="IPR050787">
    <property type="entry name" value="Natriuretic_peptide"/>
</dbReference>
<dbReference type="GO" id="GO:0005737">
    <property type="term" value="C:cytoplasm"/>
    <property type="evidence" value="ECO:0007669"/>
    <property type="project" value="TreeGrafter"/>
</dbReference>
<name>A0A7J5ZIU7_AMEME</name>